<organism evidence="5 6">
    <name type="scientific">Pandoraea nosoerga</name>
    <dbReference type="NCBI Taxonomy" id="2508296"/>
    <lineage>
        <taxon>Bacteria</taxon>
        <taxon>Pseudomonadati</taxon>
        <taxon>Pseudomonadota</taxon>
        <taxon>Betaproteobacteria</taxon>
        <taxon>Burkholderiales</taxon>
        <taxon>Burkholderiaceae</taxon>
        <taxon>Pandoraea</taxon>
    </lineage>
</organism>
<dbReference type="InterPro" id="IPR050810">
    <property type="entry name" value="Bact_Secretion_Sys_Channel"/>
</dbReference>
<feature type="chain" id="PRO_5022689666" evidence="2">
    <location>
        <begin position="31"/>
        <end position="466"/>
    </location>
</feature>
<feature type="domain" description="Pilus formation protein N-terminal" evidence="4">
    <location>
        <begin position="52"/>
        <end position="125"/>
    </location>
</feature>
<evidence type="ECO:0000256" key="1">
    <source>
        <dbReference type="RuleBase" id="RU004003"/>
    </source>
</evidence>
<dbReference type="PANTHER" id="PTHR30332:SF17">
    <property type="entry name" value="TYPE IV PILIATION SYSTEM PROTEIN DR_0774-RELATED"/>
    <property type="match status" value="1"/>
</dbReference>
<evidence type="ECO:0000259" key="4">
    <source>
        <dbReference type="Pfam" id="PF13629"/>
    </source>
</evidence>
<keyword evidence="2" id="KW-0732">Signal</keyword>
<evidence type="ECO:0000256" key="2">
    <source>
        <dbReference type="SAM" id="SignalP"/>
    </source>
</evidence>
<dbReference type="InterPro" id="IPR001775">
    <property type="entry name" value="GspD/PilQ"/>
</dbReference>
<evidence type="ECO:0000313" key="5">
    <source>
        <dbReference type="EMBL" id="VVE43524.1"/>
    </source>
</evidence>
<feature type="signal peptide" evidence="2">
    <location>
        <begin position="1"/>
        <end position="30"/>
    </location>
</feature>
<dbReference type="EMBL" id="CABPSC010000026">
    <property type="protein sequence ID" value="VVE43524.1"/>
    <property type="molecule type" value="Genomic_DNA"/>
</dbReference>
<keyword evidence="6" id="KW-1185">Reference proteome</keyword>
<name>A0A5E4Y4P1_9BURK</name>
<gene>
    <name evidence="5" type="ORF">PNO31109_04281</name>
</gene>
<proteinExistence type="inferred from homology"/>
<feature type="domain" description="Type II/III secretion system secretin-like" evidence="3">
    <location>
        <begin position="264"/>
        <end position="425"/>
    </location>
</feature>
<dbReference type="PROSITE" id="PS51257">
    <property type="entry name" value="PROKAR_LIPOPROTEIN"/>
    <property type="match status" value="1"/>
</dbReference>
<dbReference type="Proteomes" id="UP000367825">
    <property type="component" value="Unassembled WGS sequence"/>
</dbReference>
<sequence>MIRSQVRSATRETGRVKGMLLCFAALLACAATVAVRLADAADPARSASGGTRSLTIGVHEQRELPVPGALERVAVADPAVADVVVLKGSGGRRGTVLLVGKKAGTTQVAAWPRGLDPVRWEVRVTGDLQGALGDTGTASVDARGNAAIIRGHANTVLEHSGLQAAAVDAGGKGGVVVDRSTVGETGVVQVDVKIVEVNRNTLNQLGASFSASKKTGSGSFGVASSLNSAFRSGASGGTGNVTNFGSFFGSITRGAFSMSAEIDLLESNGLGRVLAAPTLVALSGQSASFLAGGEIPVPQSGGLGTTTVVYKPFGVGLTVTPTILSPNRIALKVAPEASDIDYTNAIVTDSIQIPAITTRRADTTVELGDGESFIIGGLISRTTTAAVDKVPLLGDLPLIGAFFRNLKYNSAEKELVIVVTPHLVKPVARGVAMPLPGDTREKRVGPVWGAYLMGGPSDSELPGFSR</sequence>
<dbReference type="GO" id="GO:0009306">
    <property type="term" value="P:protein secretion"/>
    <property type="evidence" value="ECO:0007669"/>
    <property type="project" value="InterPro"/>
</dbReference>
<reference evidence="5 6" key="1">
    <citation type="submission" date="2019-08" db="EMBL/GenBank/DDBJ databases">
        <authorList>
            <person name="Peeters C."/>
        </authorList>
    </citation>
    <scope>NUCLEOTIDE SEQUENCE [LARGE SCALE GENOMIC DNA]</scope>
    <source>
        <strain evidence="5 6">LMG 31109</strain>
    </source>
</reference>
<accession>A0A5E4Y4P1</accession>
<evidence type="ECO:0000259" key="3">
    <source>
        <dbReference type="Pfam" id="PF00263"/>
    </source>
</evidence>
<dbReference type="Pfam" id="PF00263">
    <property type="entry name" value="Secretin"/>
    <property type="match status" value="1"/>
</dbReference>
<dbReference type="AlphaFoldDB" id="A0A5E4Y4P1"/>
<protein>
    <submittedName>
        <fullName evidence="5">Type II and III secretion system protein family protein</fullName>
    </submittedName>
</protein>
<dbReference type="PANTHER" id="PTHR30332">
    <property type="entry name" value="PROBABLE GENERAL SECRETION PATHWAY PROTEIN D"/>
    <property type="match status" value="1"/>
</dbReference>
<comment type="similarity">
    <text evidence="1">Belongs to the bacterial secretin family.</text>
</comment>
<dbReference type="PRINTS" id="PR00811">
    <property type="entry name" value="BCTERIALGSPD"/>
</dbReference>
<dbReference type="InterPro" id="IPR032789">
    <property type="entry name" value="T2SS-T3SS_pil_N"/>
</dbReference>
<dbReference type="InterPro" id="IPR004846">
    <property type="entry name" value="T2SS/T3SS_dom"/>
</dbReference>
<dbReference type="GO" id="GO:0015627">
    <property type="term" value="C:type II protein secretion system complex"/>
    <property type="evidence" value="ECO:0007669"/>
    <property type="project" value="TreeGrafter"/>
</dbReference>
<dbReference type="Pfam" id="PF13629">
    <property type="entry name" value="T2SS-T3SS_pil_N"/>
    <property type="match status" value="1"/>
</dbReference>
<evidence type="ECO:0000313" key="6">
    <source>
        <dbReference type="Proteomes" id="UP000367825"/>
    </source>
</evidence>